<proteinExistence type="predicted"/>
<accession>A0ABV8R846</accession>
<keyword evidence="1" id="KW-1133">Transmembrane helix</keyword>
<dbReference type="RefSeq" id="WP_377408185.1">
    <property type="nucleotide sequence ID" value="NZ_JBHSCY010000001.1"/>
</dbReference>
<evidence type="ECO:0000256" key="1">
    <source>
        <dbReference type="SAM" id="Phobius"/>
    </source>
</evidence>
<feature type="transmembrane region" description="Helical" evidence="1">
    <location>
        <begin position="116"/>
        <end position="135"/>
    </location>
</feature>
<evidence type="ECO:0000313" key="3">
    <source>
        <dbReference type="Proteomes" id="UP001595826"/>
    </source>
</evidence>
<keyword evidence="1" id="KW-0472">Membrane</keyword>
<sequence length="139" mass="16029">MKNKYQRIILCLSIGLYLISLPQKSFCTVGNTCEYFSGLLHLIFGWFGVFKLHLPAFPWLANPLLFFSWLFLFVKKTKIALVLSGIAFLLMISFLLVDEIIVNDGSTTSIVNFYGFGYWLWVLSSAIILFGYLFLYKKK</sequence>
<keyword evidence="3" id="KW-1185">Reference proteome</keyword>
<gene>
    <name evidence="2" type="ORF">ACFOWD_03595</name>
</gene>
<organism evidence="2 3">
    <name type="scientific">Polaribacter marinivivus</name>
    <dbReference type="NCBI Taxonomy" id="1524260"/>
    <lineage>
        <taxon>Bacteria</taxon>
        <taxon>Pseudomonadati</taxon>
        <taxon>Bacteroidota</taxon>
        <taxon>Flavobacteriia</taxon>
        <taxon>Flavobacteriales</taxon>
        <taxon>Flavobacteriaceae</taxon>
    </lineage>
</organism>
<dbReference type="EMBL" id="JBHSCY010000001">
    <property type="protein sequence ID" value="MFC4267982.1"/>
    <property type="molecule type" value="Genomic_DNA"/>
</dbReference>
<feature type="transmembrane region" description="Helical" evidence="1">
    <location>
        <begin position="79"/>
        <end position="96"/>
    </location>
</feature>
<feature type="transmembrane region" description="Helical" evidence="1">
    <location>
        <begin position="43"/>
        <end position="72"/>
    </location>
</feature>
<comment type="caution">
    <text evidence="2">The sequence shown here is derived from an EMBL/GenBank/DDBJ whole genome shotgun (WGS) entry which is preliminary data.</text>
</comment>
<evidence type="ECO:0000313" key="2">
    <source>
        <dbReference type="EMBL" id="MFC4267982.1"/>
    </source>
</evidence>
<name>A0ABV8R846_9FLAO</name>
<protein>
    <submittedName>
        <fullName evidence="2">Uncharacterized protein</fullName>
    </submittedName>
</protein>
<dbReference type="Proteomes" id="UP001595826">
    <property type="component" value="Unassembled WGS sequence"/>
</dbReference>
<keyword evidence="1" id="KW-0812">Transmembrane</keyword>
<reference evidence="3" key="1">
    <citation type="journal article" date="2019" name="Int. J. Syst. Evol. Microbiol.">
        <title>The Global Catalogue of Microorganisms (GCM) 10K type strain sequencing project: providing services to taxonomists for standard genome sequencing and annotation.</title>
        <authorList>
            <consortium name="The Broad Institute Genomics Platform"/>
            <consortium name="The Broad Institute Genome Sequencing Center for Infectious Disease"/>
            <person name="Wu L."/>
            <person name="Ma J."/>
        </authorList>
    </citation>
    <scope>NUCLEOTIDE SEQUENCE [LARGE SCALE GENOMIC DNA]</scope>
    <source>
        <strain evidence="3">CECT 8655</strain>
    </source>
</reference>